<comment type="caution">
    <text evidence="1">The sequence shown here is derived from an EMBL/GenBank/DDBJ whole genome shotgun (WGS) entry which is preliminary data.</text>
</comment>
<proteinExistence type="predicted"/>
<organism evidence="1">
    <name type="scientific">Candidatus Methanomethylicus mesodigestus</name>
    <dbReference type="NCBI Taxonomy" id="1867258"/>
    <lineage>
        <taxon>Archaea</taxon>
        <taxon>Thermoproteota</taxon>
        <taxon>Methanosuratincolia</taxon>
        <taxon>Candidatus Methanomethylicales</taxon>
        <taxon>Candidatus Methanomethylicaceae</taxon>
        <taxon>Candidatus Methanomethylicus</taxon>
    </lineage>
</organism>
<accession>A0A7C3J509</accession>
<name>A0A7C3J509_9CREN</name>
<evidence type="ECO:0000313" key="1">
    <source>
        <dbReference type="EMBL" id="HFK21201.1"/>
    </source>
</evidence>
<dbReference type="AlphaFoldDB" id="A0A7C3J509"/>
<sequence length="77" mass="8710">MKEIKDTLSNVKRGQRSVKVCPQCGSTDIISRTMTGYITQPSYTCNRCGFESSIFPEVTLEEIEKGEWKNKMKEGEG</sequence>
<protein>
    <submittedName>
        <fullName evidence="1">Uncharacterized protein</fullName>
    </submittedName>
</protein>
<reference evidence="1" key="1">
    <citation type="journal article" date="2020" name="mSystems">
        <title>Genome- and Community-Level Interaction Insights into Carbon Utilization and Element Cycling Functions of Hydrothermarchaeota in Hydrothermal Sediment.</title>
        <authorList>
            <person name="Zhou Z."/>
            <person name="Liu Y."/>
            <person name="Xu W."/>
            <person name="Pan J."/>
            <person name="Luo Z.H."/>
            <person name="Li M."/>
        </authorList>
    </citation>
    <scope>NUCLEOTIDE SEQUENCE [LARGE SCALE GENOMIC DNA]</scope>
    <source>
        <strain evidence="1">SpSt-468</strain>
    </source>
</reference>
<gene>
    <name evidence="1" type="ORF">ENS19_08005</name>
</gene>
<dbReference type="EMBL" id="DSTX01000013">
    <property type="protein sequence ID" value="HFK21201.1"/>
    <property type="molecule type" value="Genomic_DNA"/>
</dbReference>